<comment type="caution">
    <text evidence="1">The sequence shown here is derived from an EMBL/GenBank/DDBJ whole genome shotgun (WGS) entry which is preliminary data.</text>
</comment>
<protein>
    <recommendedName>
        <fullName evidence="3">SnoaL-like polyketide cyclase</fullName>
    </recommendedName>
</protein>
<dbReference type="Pfam" id="PF07366">
    <property type="entry name" value="SnoaL"/>
    <property type="match status" value="1"/>
</dbReference>
<accession>A0ABP8NHB2</accession>
<name>A0ABP8NHB2_9BACT</name>
<dbReference type="SUPFAM" id="SSF54427">
    <property type="entry name" value="NTF2-like"/>
    <property type="match status" value="1"/>
</dbReference>
<dbReference type="PANTHER" id="PTHR38436">
    <property type="entry name" value="POLYKETIDE CYCLASE SNOAL-LIKE DOMAIN"/>
    <property type="match status" value="1"/>
</dbReference>
<organism evidence="1 2">
    <name type="scientific">Nibrella saemangeumensis</name>
    <dbReference type="NCBI Taxonomy" id="1084526"/>
    <lineage>
        <taxon>Bacteria</taxon>
        <taxon>Pseudomonadati</taxon>
        <taxon>Bacteroidota</taxon>
        <taxon>Cytophagia</taxon>
        <taxon>Cytophagales</taxon>
        <taxon>Spirosomataceae</taxon>
        <taxon>Nibrella</taxon>
    </lineage>
</organism>
<reference evidence="2" key="1">
    <citation type="journal article" date="2019" name="Int. J. Syst. Evol. Microbiol.">
        <title>The Global Catalogue of Microorganisms (GCM) 10K type strain sequencing project: providing services to taxonomists for standard genome sequencing and annotation.</title>
        <authorList>
            <consortium name="The Broad Institute Genomics Platform"/>
            <consortium name="The Broad Institute Genome Sequencing Center for Infectious Disease"/>
            <person name="Wu L."/>
            <person name="Ma J."/>
        </authorList>
    </citation>
    <scope>NUCLEOTIDE SEQUENCE [LARGE SCALE GENOMIC DNA]</scope>
    <source>
        <strain evidence="2">JCM 17927</strain>
    </source>
</reference>
<evidence type="ECO:0000313" key="2">
    <source>
        <dbReference type="Proteomes" id="UP001501175"/>
    </source>
</evidence>
<dbReference type="Gene3D" id="3.10.450.50">
    <property type="match status" value="1"/>
</dbReference>
<dbReference type="Proteomes" id="UP001501175">
    <property type="component" value="Unassembled WGS sequence"/>
</dbReference>
<evidence type="ECO:0000313" key="1">
    <source>
        <dbReference type="EMBL" id="GAA4465343.1"/>
    </source>
</evidence>
<keyword evidence="2" id="KW-1185">Reference proteome</keyword>
<dbReference type="InterPro" id="IPR032710">
    <property type="entry name" value="NTF2-like_dom_sf"/>
</dbReference>
<sequence length="151" mass="16984">MQTLSKTAIPEAHGIERYKAIMRFIVENNDARTFNEYLEFVSEDFVGHTHFVPGDLHGNQALSGFFYVTEEVAFPDGSHNIEHLFGEGEIVTLVLNYTGTFTGPLPDGTPPNGKVITFRYNILCRFAEGKLAELTWYSYDSHALMTELGMV</sequence>
<dbReference type="InterPro" id="IPR009959">
    <property type="entry name" value="Cyclase_SnoaL-like"/>
</dbReference>
<dbReference type="PANTHER" id="PTHR38436:SF1">
    <property type="entry name" value="ESTER CYCLASE"/>
    <property type="match status" value="1"/>
</dbReference>
<proteinExistence type="predicted"/>
<gene>
    <name evidence="1" type="ORF">GCM10023189_45810</name>
</gene>
<dbReference type="RefSeq" id="WP_345247416.1">
    <property type="nucleotide sequence ID" value="NZ_BAABHD010000079.1"/>
</dbReference>
<evidence type="ECO:0008006" key="3">
    <source>
        <dbReference type="Google" id="ProtNLM"/>
    </source>
</evidence>
<dbReference type="EMBL" id="BAABHD010000079">
    <property type="protein sequence ID" value="GAA4465343.1"/>
    <property type="molecule type" value="Genomic_DNA"/>
</dbReference>